<organism evidence="3 4">
    <name type="scientific">Dermatophagoides pteronyssinus</name>
    <name type="common">European house dust mite</name>
    <dbReference type="NCBI Taxonomy" id="6956"/>
    <lineage>
        <taxon>Eukaryota</taxon>
        <taxon>Metazoa</taxon>
        <taxon>Ecdysozoa</taxon>
        <taxon>Arthropoda</taxon>
        <taxon>Chelicerata</taxon>
        <taxon>Arachnida</taxon>
        <taxon>Acari</taxon>
        <taxon>Acariformes</taxon>
        <taxon>Sarcoptiformes</taxon>
        <taxon>Astigmata</taxon>
        <taxon>Psoroptidia</taxon>
        <taxon>Analgoidea</taxon>
        <taxon>Pyroglyphidae</taxon>
        <taxon>Dermatophagoidinae</taxon>
        <taxon>Dermatophagoides</taxon>
    </lineage>
</organism>
<evidence type="ECO:0000256" key="1">
    <source>
        <dbReference type="SAM" id="MobiDB-lite"/>
    </source>
</evidence>
<evidence type="ECO:0000313" key="3">
    <source>
        <dbReference type="EMBL" id="KAH9413294.1"/>
    </source>
</evidence>
<feature type="transmembrane region" description="Helical" evidence="2">
    <location>
        <begin position="291"/>
        <end position="310"/>
    </location>
</feature>
<keyword evidence="2" id="KW-0472">Membrane</keyword>
<accession>A0ABQ8ISJ9</accession>
<evidence type="ECO:0000256" key="2">
    <source>
        <dbReference type="SAM" id="Phobius"/>
    </source>
</evidence>
<feature type="transmembrane region" description="Helical" evidence="2">
    <location>
        <begin position="7"/>
        <end position="24"/>
    </location>
</feature>
<protein>
    <submittedName>
        <fullName evidence="3">Uncharacterized protein</fullName>
    </submittedName>
</protein>
<feature type="region of interest" description="Disordered" evidence="1">
    <location>
        <begin position="388"/>
        <end position="409"/>
    </location>
</feature>
<proteinExistence type="predicted"/>
<dbReference type="Proteomes" id="UP000887458">
    <property type="component" value="Unassembled WGS sequence"/>
</dbReference>
<comment type="caution">
    <text evidence="3">The sequence shown here is derived from an EMBL/GenBank/DDBJ whole genome shotgun (WGS) entry which is preliminary data.</text>
</comment>
<sequence length="409" mass="47335">MSKWTLNIGICLMWMIVIETWIVMTQRRDQYLPKPHATDTICQSFQQNSGSNLNILAIGTTSDGYLRLITKNNLSYVMPAYALDTINKKLYLMTWPQPLDIQYSQFFQFYKAINKFNLLVWFMFDQESDWICVATNYSQTQDAFNYDIKHKSAITGWYYLEANLIVLSTSAKCKFYTIQVSTSLRIDSWQCEKSIKEFPKILPKTGYDSVICFDESGNNITIVRVKDEPAYCIKPVQWPIFKGFVDSGNFYLFGHSYVYVFDEAAYYDDRKIYPFQQISNIDSNSNMNSNMIIMLIWIFMVIIWSIFFTCRRRRARQQLSIHEKTIRSGPMNSKYIFSKLLTKRSRKSKASRMNSISLQNGAAQPTVMVDNQAASSAGSICVDSNMISNTSASRSKRSSKRSPSSRRAH</sequence>
<reference evidence="3 4" key="1">
    <citation type="journal article" date="2018" name="J. Allergy Clin. Immunol.">
        <title>High-quality assembly of Dermatophagoides pteronyssinus genome and transcriptome reveals a wide range of novel allergens.</title>
        <authorList>
            <person name="Liu X.Y."/>
            <person name="Yang K.Y."/>
            <person name="Wang M.Q."/>
            <person name="Kwok J.S."/>
            <person name="Zeng X."/>
            <person name="Yang Z."/>
            <person name="Xiao X.J."/>
            <person name="Lau C.P."/>
            <person name="Li Y."/>
            <person name="Huang Z.M."/>
            <person name="Ba J.G."/>
            <person name="Yim A.K."/>
            <person name="Ouyang C.Y."/>
            <person name="Ngai S.M."/>
            <person name="Chan T.F."/>
            <person name="Leung E.L."/>
            <person name="Liu L."/>
            <person name="Liu Z.G."/>
            <person name="Tsui S.K."/>
        </authorList>
    </citation>
    <scope>NUCLEOTIDE SEQUENCE [LARGE SCALE GENOMIC DNA]</scope>
    <source>
        <strain evidence="3">Derp</strain>
    </source>
</reference>
<dbReference type="EMBL" id="NJHN03000121">
    <property type="protein sequence ID" value="KAH9413294.1"/>
    <property type="molecule type" value="Genomic_DNA"/>
</dbReference>
<keyword evidence="2" id="KW-1133">Transmembrane helix</keyword>
<feature type="compositionally biased region" description="Basic residues" evidence="1">
    <location>
        <begin position="394"/>
        <end position="409"/>
    </location>
</feature>
<name>A0ABQ8ISJ9_DERPT</name>
<keyword evidence="4" id="KW-1185">Reference proteome</keyword>
<keyword evidence="2" id="KW-0812">Transmembrane</keyword>
<gene>
    <name evidence="3" type="ORF">DERP_007770</name>
</gene>
<evidence type="ECO:0000313" key="4">
    <source>
        <dbReference type="Proteomes" id="UP000887458"/>
    </source>
</evidence>
<reference evidence="3 4" key="2">
    <citation type="journal article" date="2022" name="Mol. Biol. Evol.">
        <title>Comparative Genomics Reveals Insights into the Divergent Evolution of Astigmatic Mites and Household Pest Adaptations.</title>
        <authorList>
            <person name="Xiong Q."/>
            <person name="Wan A.T."/>
            <person name="Liu X."/>
            <person name="Fung C.S."/>
            <person name="Xiao X."/>
            <person name="Malainual N."/>
            <person name="Hou J."/>
            <person name="Wang L."/>
            <person name="Wang M."/>
            <person name="Yang K.Y."/>
            <person name="Cui Y."/>
            <person name="Leung E.L."/>
            <person name="Nong W."/>
            <person name="Shin S.K."/>
            <person name="Au S.W."/>
            <person name="Jeong K.Y."/>
            <person name="Chew F.T."/>
            <person name="Hui J.H."/>
            <person name="Leung T.F."/>
            <person name="Tungtrongchitr A."/>
            <person name="Zhong N."/>
            <person name="Liu Z."/>
            <person name="Tsui S.K."/>
        </authorList>
    </citation>
    <scope>NUCLEOTIDE SEQUENCE [LARGE SCALE GENOMIC DNA]</scope>
    <source>
        <strain evidence="3">Derp</strain>
    </source>
</reference>